<sequence length="52" mass="6409">MKDLTEKEMKQDFIDWLYWKGDPPDEDNPEYYTYHWGMCVWCACVKAMQKKI</sequence>
<proteinExistence type="predicted"/>
<comment type="caution">
    <text evidence="1">The sequence shown here is derived from an EMBL/GenBank/DDBJ whole genome shotgun (WGS) entry which is preliminary data.</text>
</comment>
<name>A0A0F9ETP3_9ZZZZ</name>
<organism evidence="1">
    <name type="scientific">marine sediment metagenome</name>
    <dbReference type="NCBI Taxonomy" id="412755"/>
    <lineage>
        <taxon>unclassified sequences</taxon>
        <taxon>metagenomes</taxon>
        <taxon>ecological metagenomes</taxon>
    </lineage>
</organism>
<gene>
    <name evidence="1" type="ORF">LCGC14_2326730</name>
</gene>
<evidence type="ECO:0000313" key="1">
    <source>
        <dbReference type="EMBL" id="KKL48315.1"/>
    </source>
</evidence>
<dbReference type="EMBL" id="LAZR01033357">
    <property type="protein sequence ID" value="KKL48315.1"/>
    <property type="molecule type" value="Genomic_DNA"/>
</dbReference>
<accession>A0A0F9ETP3</accession>
<reference evidence="1" key="1">
    <citation type="journal article" date="2015" name="Nature">
        <title>Complex archaea that bridge the gap between prokaryotes and eukaryotes.</title>
        <authorList>
            <person name="Spang A."/>
            <person name="Saw J.H."/>
            <person name="Jorgensen S.L."/>
            <person name="Zaremba-Niedzwiedzka K."/>
            <person name="Martijn J."/>
            <person name="Lind A.E."/>
            <person name="van Eijk R."/>
            <person name="Schleper C."/>
            <person name="Guy L."/>
            <person name="Ettema T.J."/>
        </authorList>
    </citation>
    <scope>NUCLEOTIDE SEQUENCE</scope>
</reference>
<protein>
    <submittedName>
        <fullName evidence="1">Uncharacterized protein</fullName>
    </submittedName>
</protein>
<dbReference type="AlphaFoldDB" id="A0A0F9ETP3"/>